<dbReference type="FunFam" id="1.25.40.10:FF:000205">
    <property type="entry name" value="Pentatricopeptide repeat-containing protein, mitochondrial"/>
    <property type="match status" value="1"/>
</dbReference>
<accession>A0AAQ3UN18</accession>
<evidence type="ECO:0000256" key="6">
    <source>
        <dbReference type="PROSITE-ProRule" id="PRU00708"/>
    </source>
</evidence>
<dbReference type="Pfam" id="PF13041">
    <property type="entry name" value="PPR_2"/>
    <property type="match status" value="2"/>
</dbReference>
<dbReference type="Pfam" id="PF01535">
    <property type="entry name" value="PPR"/>
    <property type="match status" value="3"/>
</dbReference>
<dbReference type="PROSITE" id="PS51375">
    <property type="entry name" value="PPR"/>
    <property type="match status" value="6"/>
</dbReference>
<keyword evidence="3" id="KW-0677">Repeat</keyword>
<dbReference type="InterPro" id="IPR011990">
    <property type="entry name" value="TPR-like_helical_dom_sf"/>
</dbReference>
<feature type="repeat" description="PPR" evidence="6">
    <location>
        <begin position="702"/>
        <end position="737"/>
    </location>
</feature>
<feature type="repeat" description="PPR" evidence="6">
    <location>
        <begin position="800"/>
        <end position="834"/>
    </location>
</feature>
<dbReference type="Gene3D" id="1.25.40.10">
    <property type="entry name" value="Tetratricopeptide repeat domain"/>
    <property type="match status" value="4"/>
</dbReference>
<keyword evidence="8" id="KW-1185">Reference proteome</keyword>
<dbReference type="Pfam" id="PF02536">
    <property type="entry name" value="mTERF"/>
    <property type="match status" value="1"/>
</dbReference>
<dbReference type="GO" id="GO:0003723">
    <property type="term" value="F:RNA binding"/>
    <property type="evidence" value="ECO:0007669"/>
    <property type="project" value="InterPro"/>
</dbReference>
<dbReference type="GO" id="GO:0099402">
    <property type="term" value="P:plant organ development"/>
    <property type="evidence" value="ECO:0007669"/>
    <property type="project" value="UniProtKB-ARBA"/>
</dbReference>
<reference evidence="7 8" key="1">
    <citation type="submission" date="2024-02" db="EMBL/GenBank/DDBJ databases">
        <title>High-quality chromosome-scale genome assembly of Pensacola bahiagrass (Paspalum notatum Flugge var. saurae).</title>
        <authorList>
            <person name="Vega J.M."/>
            <person name="Podio M."/>
            <person name="Orjuela J."/>
            <person name="Siena L.A."/>
            <person name="Pessino S.C."/>
            <person name="Combes M.C."/>
            <person name="Mariac C."/>
            <person name="Albertini E."/>
            <person name="Pupilli F."/>
            <person name="Ortiz J.P.A."/>
            <person name="Leblanc O."/>
        </authorList>
    </citation>
    <scope>NUCLEOTIDE SEQUENCE [LARGE SCALE GENOMIC DNA]</scope>
    <source>
        <strain evidence="7">R1</strain>
        <tissue evidence="7">Leaf</tissue>
    </source>
</reference>
<dbReference type="GO" id="GO:0005739">
    <property type="term" value="C:mitochondrion"/>
    <property type="evidence" value="ECO:0007669"/>
    <property type="project" value="UniProtKB-ARBA"/>
</dbReference>
<dbReference type="PANTHER" id="PTHR47926">
    <property type="entry name" value="PENTATRICOPEPTIDE REPEAT-CONTAINING PROTEIN"/>
    <property type="match status" value="1"/>
</dbReference>
<dbReference type="NCBIfam" id="TIGR00756">
    <property type="entry name" value="PPR"/>
    <property type="match status" value="4"/>
</dbReference>
<dbReference type="InterPro" id="IPR046848">
    <property type="entry name" value="E_motif"/>
</dbReference>
<dbReference type="InterPro" id="IPR002885">
    <property type="entry name" value="PPR_rpt"/>
</dbReference>
<dbReference type="FunFam" id="1.25.40.10:FF:000158">
    <property type="entry name" value="pentatricopeptide repeat-containing protein At2g33680"/>
    <property type="match status" value="1"/>
</dbReference>
<dbReference type="EMBL" id="CP144753">
    <property type="protein sequence ID" value="WVZ93232.1"/>
    <property type="molecule type" value="Genomic_DNA"/>
</dbReference>
<comment type="similarity">
    <text evidence="1">Belongs to the mTERF family.</text>
</comment>
<evidence type="ECO:0000313" key="8">
    <source>
        <dbReference type="Proteomes" id="UP001341281"/>
    </source>
</evidence>
<dbReference type="FunFam" id="1.25.70.10:FF:000001">
    <property type="entry name" value="Mitochondrial transcription termination factor-like"/>
    <property type="match status" value="1"/>
</dbReference>
<dbReference type="Proteomes" id="UP001341281">
    <property type="component" value="Chromosome 09"/>
</dbReference>
<protein>
    <recommendedName>
        <fullName evidence="9">Pentatricopeptide repeat-containing protein</fullName>
    </recommendedName>
</protein>
<evidence type="ECO:0008006" key="9">
    <source>
        <dbReference type="Google" id="ProtNLM"/>
    </source>
</evidence>
<evidence type="ECO:0000256" key="1">
    <source>
        <dbReference type="ARBA" id="ARBA00007692"/>
    </source>
</evidence>
<sequence>MLRCRFPETRAFFRLLLGRRSLEQSNFDASSPFRHFVELLLGGVTSISSAPSALATASKTAGAGRGEPASLTVHFLCHYCGLAEADATKAAARVRLRSTRNAHAVLGLLRDTLDLPPASVARVVASFPGVLSSTTVFDRFDFYLQELGLSPNEVRRFVAASPSRFLTAGLEGRLRPNHRLLREILGTDENVLAAIKQSMELIYENLEVVLLPKVQALRNHGVTEEVIVKLVITHPKALVHRSTRFNEGLAAMKELGVSPDSGIFPYAFGLFAKIHQSKWDRRIENYLSLGWTEEQIRRAFIRHPYCMSVSDDKVRQRMQFLNEKLGLGPEQVASSPVVLSLSYEKRLLPRCTLLDILVSRGVIKNGIRISHLLMPEKKFMERYVNRYQEEVPQVVEAYGARTGRDVKFEEDDPSVSRNAVERRFKETQDPDHKCPRTAALRMRRRHHHSLALAAAKSHAALLKSGVSSPTPWNQLLTAYSGFGSGLAAARRVFDEIPRPDAASWNSLLAAHVAAGAHPDAWRLLRAMHARGLAASTFALGSALRSAAAARRPALGAQLQSFAVKSGLADNVFPASALLDVYAKCGRLSDAHQVFDGMPERNTVSWNALIAGYADTGNLARAVEVFLDMERDGLVPDEATFAAMLAGAEGPTWYSLMQQLHGKIVKYGSAAGLVVLNAAITAYSQCGALADSRRIFDGIESRDLISWNSMLGAYAYHGMDDEAMSFFVRIIRESGVQPDISLIFMYSKSGILDDARKTFEEADKSSSVPWNSMMFGYAQHGQAQTVENLFNEMLDRKVHLDHVTFVALITAYSHAGFVDKGSEILNTMETRYGVPLRMEHYACGVDLYGRAGQLDKAKELIESMPFQPDAMVLMTLLGACRIHGNVELASDVASHLFVAEPREHSTYVLLSSLYSGHGMWSDRAIVQRVMKNRGLNKVPGWSWIEVNNEQGSLARNWLQRSPLFRSEKEKV</sequence>
<evidence type="ECO:0000256" key="4">
    <source>
        <dbReference type="ARBA" id="ARBA00022946"/>
    </source>
</evidence>
<evidence type="ECO:0000256" key="3">
    <source>
        <dbReference type="ARBA" id="ARBA00022737"/>
    </source>
</evidence>
<keyword evidence="2" id="KW-0806">Transcription termination</keyword>
<evidence type="ECO:0000256" key="5">
    <source>
        <dbReference type="ARBA" id="ARBA00061659"/>
    </source>
</evidence>
<feature type="repeat" description="PPR" evidence="6">
    <location>
        <begin position="601"/>
        <end position="635"/>
    </location>
</feature>
<keyword evidence="2" id="KW-0805">Transcription regulation</keyword>
<feature type="repeat" description="PPR" evidence="6">
    <location>
        <begin position="500"/>
        <end position="534"/>
    </location>
</feature>
<dbReference type="SMART" id="SM00733">
    <property type="entry name" value="Mterf"/>
    <property type="match status" value="6"/>
</dbReference>
<comment type="similarity">
    <text evidence="5">Belongs to the PPR family. PCMP-E subfamily.</text>
</comment>
<organism evidence="7 8">
    <name type="scientific">Paspalum notatum var. saurae</name>
    <dbReference type="NCBI Taxonomy" id="547442"/>
    <lineage>
        <taxon>Eukaryota</taxon>
        <taxon>Viridiplantae</taxon>
        <taxon>Streptophyta</taxon>
        <taxon>Embryophyta</taxon>
        <taxon>Tracheophyta</taxon>
        <taxon>Spermatophyta</taxon>
        <taxon>Magnoliopsida</taxon>
        <taxon>Liliopsida</taxon>
        <taxon>Poales</taxon>
        <taxon>Poaceae</taxon>
        <taxon>PACMAD clade</taxon>
        <taxon>Panicoideae</taxon>
        <taxon>Andropogonodae</taxon>
        <taxon>Paspaleae</taxon>
        <taxon>Paspalinae</taxon>
        <taxon>Paspalum</taxon>
    </lineage>
</organism>
<dbReference type="GO" id="GO:0009451">
    <property type="term" value="P:RNA modification"/>
    <property type="evidence" value="ECO:0007669"/>
    <property type="project" value="InterPro"/>
</dbReference>
<gene>
    <name evidence="7" type="ORF">U9M48_039230</name>
</gene>
<name>A0AAQ3UN18_PASNO</name>
<dbReference type="GO" id="GO:0006353">
    <property type="term" value="P:DNA-templated transcription termination"/>
    <property type="evidence" value="ECO:0007669"/>
    <property type="project" value="UniProtKB-KW"/>
</dbReference>
<proteinExistence type="inferred from homology"/>
<dbReference type="InterPro" id="IPR046960">
    <property type="entry name" value="PPR_At4g14850-like_plant"/>
</dbReference>
<dbReference type="PANTHER" id="PTHR47926:SF372">
    <property type="entry name" value="PENTATRICOPEPTIDE REPEAT-CONTAINING PROTEIN"/>
    <property type="match status" value="1"/>
</dbReference>
<dbReference type="InterPro" id="IPR038538">
    <property type="entry name" value="MTERF_sf"/>
</dbReference>
<feature type="repeat" description="PPR" evidence="6">
    <location>
        <begin position="570"/>
        <end position="600"/>
    </location>
</feature>
<dbReference type="InterPro" id="IPR003690">
    <property type="entry name" value="MTERF"/>
</dbReference>
<dbReference type="Pfam" id="PF20431">
    <property type="entry name" value="E_motif"/>
    <property type="match status" value="1"/>
</dbReference>
<evidence type="ECO:0000256" key="2">
    <source>
        <dbReference type="ARBA" id="ARBA00022472"/>
    </source>
</evidence>
<keyword evidence="4" id="KW-0809">Transit peptide</keyword>
<feature type="repeat" description="PPR" evidence="6">
    <location>
        <begin position="765"/>
        <end position="799"/>
    </location>
</feature>
<dbReference type="Gene3D" id="1.25.70.10">
    <property type="entry name" value="Transcription termination factor 3, mitochondrial"/>
    <property type="match status" value="2"/>
</dbReference>
<evidence type="ECO:0000313" key="7">
    <source>
        <dbReference type="EMBL" id="WVZ93232.1"/>
    </source>
</evidence>
<keyword evidence="2" id="KW-0804">Transcription</keyword>
<dbReference type="FunFam" id="1.25.40.10:FF:001183">
    <property type="entry name" value="Putative pentatricopeptide repeat-containing protein"/>
    <property type="match status" value="1"/>
</dbReference>
<dbReference type="AlphaFoldDB" id="A0AAQ3UN18"/>